<feature type="non-terminal residue" evidence="1">
    <location>
        <position position="1"/>
    </location>
</feature>
<protein>
    <submittedName>
        <fullName evidence="1">13361_t:CDS:1</fullName>
    </submittedName>
</protein>
<proteinExistence type="predicted"/>
<reference evidence="1" key="1">
    <citation type="submission" date="2021-06" db="EMBL/GenBank/DDBJ databases">
        <authorList>
            <person name="Kallberg Y."/>
            <person name="Tangrot J."/>
            <person name="Rosling A."/>
        </authorList>
    </citation>
    <scope>NUCLEOTIDE SEQUENCE</scope>
    <source>
        <strain evidence="1">28 12/20/2015</strain>
    </source>
</reference>
<dbReference type="Proteomes" id="UP000789366">
    <property type="component" value="Unassembled WGS sequence"/>
</dbReference>
<gene>
    <name evidence="1" type="ORF">SPELUC_LOCUS10968</name>
</gene>
<feature type="non-terminal residue" evidence="1">
    <location>
        <position position="147"/>
    </location>
</feature>
<accession>A0ACA9P6R1</accession>
<sequence>PTLKAKLSPILQKFFDAKATKKLTFADIGKQLGKDEVWVASVFYGQAKPEESDLKKLSAILDLPQQYLTTDLGTHTFFPIRGGLFELPPRDPLIYRLYEIVQIYGLPLKDVINEKFGDGIMSAIDFTANVEKVKGSDDSSRVKIILE</sequence>
<organism evidence="1 2">
    <name type="scientific">Cetraspora pellucida</name>
    <dbReference type="NCBI Taxonomy" id="1433469"/>
    <lineage>
        <taxon>Eukaryota</taxon>
        <taxon>Fungi</taxon>
        <taxon>Fungi incertae sedis</taxon>
        <taxon>Mucoromycota</taxon>
        <taxon>Glomeromycotina</taxon>
        <taxon>Glomeromycetes</taxon>
        <taxon>Diversisporales</taxon>
        <taxon>Gigasporaceae</taxon>
        <taxon>Cetraspora</taxon>
    </lineage>
</organism>
<name>A0ACA9P6R1_9GLOM</name>
<keyword evidence="2" id="KW-1185">Reference proteome</keyword>
<comment type="caution">
    <text evidence="1">The sequence shown here is derived from an EMBL/GenBank/DDBJ whole genome shotgun (WGS) entry which is preliminary data.</text>
</comment>
<evidence type="ECO:0000313" key="1">
    <source>
        <dbReference type="EMBL" id="CAG8695132.1"/>
    </source>
</evidence>
<evidence type="ECO:0000313" key="2">
    <source>
        <dbReference type="Proteomes" id="UP000789366"/>
    </source>
</evidence>
<dbReference type="EMBL" id="CAJVPW010021874">
    <property type="protein sequence ID" value="CAG8695132.1"/>
    <property type="molecule type" value="Genomic_DNA"/>
</dbReference>